<dbReference type="Proteomes" id="UP000570595">
    <property type="component" value="Unassembled WGS sequence"/>
</dbReference>
<feature type="domain" description="L-type lectin-like" evidence="7">
    <location>
        <begin position="32"/>
        <end position="284"/>
    </location>
</feature>
<keyword evidence="4 6" id="KW-1133">Transmembrane helix</keyword>
<dbReference type="CDD" id="cd07308">
    <property type="entry name" value="lectin_leg-like"/>
    <property type="match status" value="1"/>
</dbReference>
<dbReference type="PANTHER" id="PTHR12223">
    <property type="entry name" value="VESICULAR MANNOSE-BINDING LECTIN"/>
    <property type="match status" value="1"/>
</dbReference>
<dbReference type="Gene3D" id="2.60.120.200">
    <property type="match status" value="1"/>
</dbReference>
<dbReference type="GO" id="GO:0005793">
    <property type="term" value="C:endoplasmic reticulum-Golgi intermediate compartment"/>
    <property type="evidence" value="ECO:0007669"/>
    <property type="project" value="TreeGrafter"/>
</dbReference>
<evidence type="ECO:0000313" key="9">
    <source>
        <dbReference type="Proteomes" id="UP000570595"/>
    </source>
</evidence>
<protein>
    <recommendedName>
        <fullName evidence="7">L-type lectin-like domain-containing protein</fullName>
    </recommendedName>
</protein>
<dbReference type="SUPFAM" id="SSF49899">
    <property type="entry name" value="Concanavalin A-like lectins/glucanases"/>
    <property type="match status" value="1"/>
</dbReference>
<evidence type="ECO:0000256" key="5">
    <source>
        <dbReference type="ARBA" id="ARBA00023136"/>
    </source>
</evidence>
<dbReference type="GO" id="GO:0005789">
    <property type="term" value="C:endoplasmic reticulum membrane"/>
    <property type="evidence" value="ECO:0007669"/>
    <property type="project" value="TreeGrafter"/>
</dbReference>
<keyword evidence="5 6" id="KW-0472">Membrane</keyword>
<dbReference type="OrthoDB" id="270293at2759"/>
<evidence type="ECO:0000256" key="6">
    <source>
        <dbReference type="SAM" id="Phobius"/>
    </source>
</evidence>
<keyword evidence="3" id="KW-0732">Signal</keyword>
<evidence type="ECO:0000256" key="3">
    <source>
        <dbReference type="ARBA" id="ARBA00022729"/>
    </source>
</evidence>
<accession>A0A7J6LRC0</accession>
<evidence type="ECO:0000259" key="7">
    <source>
        <dbReference type="PROSITE" id="PS51328"/>
    </source>
</evidence>
<proteinExistence type="predicted"/>
<dbReference type="GO" id="GO:0030134">
    <property type="term" value="C:COPII-coated ER to Golgi transport vesicle"/>
    <property type="evidence" value="ECO:0007669"/>
    <property type="project" value="TreeGrafter"/>
</dbReference>
<evidence type="ECO:0000256" key="2">
    <source>
        <dbReference type="ARBA" id="ARBA00022692"/>
    </source>
</evidence>
<evidence type="ECO:0000256" key="4">
    <source>
        <dbReference type="ARBA" id="ARBA00022989"/>
    </source>
</evidence>
<feature type="transmembrane region" description="Helical" evidence="6">
    <location>
        <begin position="442"/>
        <end position="462"/>
    </location>
</feature>
<dbReference type="PROSITE" id="PS51328">
    <property type="entry name" value="L_LECTIN_LIKE"/>
    <property type="match status" value="1"/>
</dbReference>
<gene>
    <name evidence="8" type="ORF">FOZ61_003141</name>
</gene>
<keyword evidence="2 6" id="KW-0812">Transmembrane</keyword>
<organism evidence="8 9">
    <name type="scientific">Perkinsus olseni</name>
    <name type="common">Perkinsus atlanticus</name>
    <dbReference type="NCBI Taxonomy" id="32597"/>
    <lineage>
        <taxon>Eukaryota</taxon>
        <taxon>Sar</taxon>
        <taxon>Alveolata</taxon>
        <taxon>Perkinsozoa</taxon>
        <taxon>Perkinsea</taxon>
        <taxon>Perkinsida</taxon>
        <taxon>Perkinsidae</taxon>
        <taxon>Perkinsus</taxon>
    </lineage>
</organism>
<reference evidence="8 9" key="1">
    <citation type="submission" date="2020-04" db="EMBL/GenBank/DDBJ databases">
        <title>Perkinsus olseni comparative genomics.</title>
        <authorList>
            <person name="Bogema D.R."/>
        </authorList>
    </citation>
    <scope>NUCLEOTIDE SEQUENCE [LARGE SCALE GENOMIC DNA]</scope>
    <source>
        <strain evidence="8">ATCC PRA-179</strain>
    </source>
</reference>
<dbReference type="Pfam" id="PF03388">
    <property type="entry name" value="Lectin_leg-like"/>
    <property type="match status" value="1"/>
</dbReference>
<evidence type="ECO:0000313" key="8">
    <source>
        <dbReference type="EMBL" id="KAF4661540.1"/>
    </source>
</evidence>
<dbReference type="EMBL" id="JABAHT010000195">
    <property type="protein sequence ID" value="KAF4661540.1"/>
    <property type="molecule type" value="Genomic_DNA"/>
</dbReference>
<dbReference type="InterPro" id="IPR005052">
    <property type="entry name" value="Lectin_leg"/>
</dbReference>
<comment type="subcellular location">
    <subcellularLocation>
        <location evidence="1">Membrane</location>
        <topology evidence="1">Single-pass type I membrane protein</topology>
    </subcellularLocation>
</comment>
<evidence type="ECO:0000256" key="1">
    <source>
        <dbReference type="ARBA" id="ARBA00004479"/>
    </source>
</evidence>
<dbReference type="AlphaFoldDB" id="A0A7J6LRC0"/>
<comment type="caution">
    <text evidence="8">The sequence shown here is derived from an EMBL/GenBank/DDBJ whole genome shotgun (WGS) entry which is preliminary data.</text>
</comment>
<dbReference type="InterPro" id="IPR013320">
    <property type="entry name" value="ConA-like_dom_sf"/>
</dbReference>
<dbReference type="GO" id="GO:0000139">
    <property type="term" value="C:Golgi membrane"/>
    <property type="evidence" value="ECO:0007669"/>
    <property type="project" value="TreeGrafter"/>
</dbReference>
<dbReference type="InterPro" id="IPR051136">
    <property type="entry name" value="Intracellular_Lectin-GPT"/>
</dbReference>
<sequence length="473" mass="53413">MYLLDGLLSFTRAVLALSVFFGSLFRGVLADGKPVEFHSFTQEMDFHKFTSRWDASGTCIPLHNHIVLSPRASDRYGALWHKYPLQTNDFEVEFTIAIKPPTQGGDPVHEQGFAFWYVYENASSKYSDLAHITDGTTDKMNDMGRHAGMGLMGYKNNFDGVGVFFAHNKFSPSGDKELRPSASILLNDGFQSFDRKKDLPSGHGSYWNYRDTRLTVRIRLQPNDVMVEAKAENQAWVKLIEYKIDDNRHRLKPRGYIGLTSFVGAAPNQPSYRSDLLNIHDFHVSNHDNSMMSGEPKVTYNPYKAVPRQDFLEDHGGGNGGGKHSDAIATLVRATYRVIMELEPLRSMEERTITELSTRVEALLKEMDELKAAVESIDGGSMAEQYKTIRNELIQVSRETMKSNFEKRRSLDELSEHAQKLGSLGDMSGKIKSRLESQGNTLFYLAVVCLFAVLVVGSGVYAKFRRLEKKHIL</sequence>
<dbReference type="PANTHER" id="PTHR12223:SF28">
    <property type="entry name" value="LECTIN, MANNOSE BINDING 1 LIKE"/>
    <property type="match status" value="1"/>
</dbReference>
<name>A0A7J6LRC0_PEROL</name>
<dbReference type="GO" id="GO:0006888">
    <property type="term" value="P:endoplasmic reticulum to Golgi vesicle-mediated transport"/>
    <property type="evidence" value="ECO:0007669"/>
    <property type="project" value="TreeGrafter"/>
</dbReference>
<dbReference type="GO" id="GO:0005537">
    <property type="term" value="F:D-mannose binding"/>
    <property type="evidence" value="ECO:0007669"/>
    <property type="project" value="TreeGrafter"/>
</dbReference>